<comment type="catalytic activity">
    <reaction evidence="7">
        <text>Xaa-L-Pro dipeptide + H2O = an L-alpha-amino acid + L-proline</text>
        <dbReference type="Rhea" id="RHEA:76407"/>
        <dbReference type="ChEBI" id="CHEBI:15377"/>
        <dbReference type="ChEBI" id="CHEBI:59869"/>
        <dbReference type="ChEBI" id="CHEBI:60039"/>
        <dbReference type="ChEBI" id="CHEBI:195196"/>
        <dbReference type="EC" id="3.4.13.9"/>
    </reaction>
</comment>
<protein>
    <recommendedName>
        <fullName evidence="7">Xaa-Pro dipeptidase</fullName>
        <shortName evidence="7">X-Pro dipeptidase</shortName>
        <ecNumber evidence="7">3.4.13.9</ecNumber>
    </recommendedName>
    <alternativeName>
        <fullName evidence="7">Imidodipeptidase</fullName>
    </alternativeName>
    <alternativeName>
        <fullName evidence="7">Proline dipeptidase</fullName>
        <shortName evidence="7">Prolidase</shortName>
    </alternativeName>
</protein>
<dbReference type="OrthoDB" id="9806388at2"/>
<gene>
    <name evidence="7" type="primary">pepQ</name>
    <name evidence="10" type="ORF">SAMN04488540_12237</name>
</gene>
<evidence type="ECO:0000256" key="5">
    <source>
        <dbReference type="ARBA" id="ARBA00023049"/>
    </source>
</evidence>
<name>A0A1G9A8V2_9GAMM</name>
<sequence length="439" mass="49096">MERLAPLYQAHIAELSQRSDTILAQQGLDGMVIHSGQPQRIFLDDMDYPFKPNPHFKHWLPVIDNPHCVLLIRPGHKPALLFYRPVDFWHKVPPLPTDFWTEFVDLQVIEKPEQARALLPASLANFAYIGEHPEQASEWGLTRINPKPVMDFLHYHRAYKTDYELACMRIASEVAVCGHEAARDAFFGQKSEFDIQLAYLCATQHGENDVPYGNIVALNENSAILHYTKLQKTAPEQLRSFLLDAGASFHGYASDITRTYAFDPQSKFAELVATMDSHQQALIDTITPGMRYTDLHLAMHQRVAQMLRQFDLAAGSDEALIANGVTAAFFPHGLGHQIGLQVHDVGGFMQDPQGTHLAAPDEHPALRCTRLIEPGMVVTIEPGLYIIDSLLNNLKGEASSMLNQAGIDALRPYGGVRIEDDIVIHSDRVENLTRDLGLA</sequence>
<dbReference type="EMBL" id="FNEM01000022">
    <property type="protein sequence ID" value="SDK23769.1"/>
    <property type="molecule type" value="Genomic_DNA"/>
</dbReference>
<dbReference type="InterPro" id="IPR048819">
    <property type="entry name" value="PepQ_N"/>
</dbReference>
<keyword evidence="3 7" id="KW-0378">Hydrolase</keyword>
<dbReference type="HAMAP" id="MF_01279">
    <property type="entry name" value="X_Pro_dipeptid"/>
    <property type="match status" value="1"/>
</dbReference>
<dbReference type="GO" id="GO:0102009">
    <property type="term" value="F:proline dipeptidase activity"/>
    <property type="evidence" value="ECO:0007669"/>
    <property type="project" value="UniProtKB-EC"/>
</dbReference>
<feature type="binding site" evidence="7">
    <location>
        <position position="419"/>
    </location>
    <ligand>
        <name>Mn(2+)</name>
        <dbReference type="ChEBI" id="CHEBI:29035"/>
        <label>1</label>
    </ligand>
</feature>
<dbReference type="SUPFAM" id="SSF53092">
    <property type="entry name" value="Creatinase/prolidase N-terminal domain"/>
    <property type="match status" value="1"/>
</dbReference>
<keyword evidence="11" id="KW-1185">Reference proteome</keyword>
<proteinExistence type="inferred from homology"/>
<dbReference type="AlphaFoldDB" id="A0A1G9A8V2"/>
<evidence type="ECO:0000256" key="3">
    <source>
        <dbReference type="ARBA" id="ARBA00022801"/>
    </source>
</evidence>
<evidence type="ECO:0000259" key="9">
    <source>
        <dbReference type="Pfam" id="PF21216"/>
    </source>
</evidence>
<dbReference type="EC" id="3.4.13.9" evidence="7"/>
<reference evidence="11" key="1">
    <citation type="submission" date="2016-10" db="EMBL/GenBank/DDBJ databases">
        <authorList>
            <person name="Varghese N."/>
            <person name="Submissions S."/>
        </authorList>
    </citation>
    <scope>NUCLEOTIDE SEQUENCE [LARGE SCALE GENOMIC DNA]</scope>
    <source>
        <strain evidence="11">DSM 23317</strain>
    </source>
</reference>
<organism evidence="10 11">
    <name type="scientific">Ferrimonas sediminum</name>
    <dbReference type="NCBI Taxonomy" id="718193"/>
    <lineage>
        <taxon>Bacteria</taxon>
        <taxon>Pseudomonadati</taxon>
        <taxon>Pseudomonadota</taxon>
        <taxon>Gammaproteobacteria</taxon>
        <taxon>Alteromonadales</taxon>
        <taxon>Ferrimonadaceae</taxon>
        <taxon>Ferrimonas</taxon>
    </lineage>
</organism>
<dbReference type="RefSeq" id="WP_090368025.1">
    <property type="nucleotide sequence ID" value="NZ_FNEM01000022.1"/>
</dbReference>
<dbReference type="PANTHER" id="PTHR43226:SF8">
    <property type="entry name" value="XAA-PRO DIPEPTIDASE"/>
    <property type="match status" value="1"/>
</dbReference>
<feature type="binding site" evidence="7">
    <location>
        <position position="336"/>
    </location>
    <ligand>
        <name>Mn(2+)</name>
        <dbReference type="ChEBI" id="CHEBI:29035"/>
        <label>1</label>
    </ligand>
</feature>
<dbReference type="InterPro" id="IPR022846">
    <property type="entry name" value="X_Pro_dipept"/>
</dbReference>
<feature type="binding site" evidence="7">
    <location>
        <position position="381"/>
    </location>
    <ligand>
        <name>Mn(2+)</name>
        <dbReference type="ChEBI" id="CHEBI:29035"/>
        <label>1</label>
    </ligand>
</feature>
<dbReference type="InterPro" id="IPR036005">
    <property type="entry name" value="Creatinase/aminopeptidase-like"/>
</dbReference>
<evidence type="ECO:0000256" key="2">
    <source>
        <dbReference type="ARBA" id="ARBA00022723"/>
    </source>
</evidence>
<dbReference type="GO" id="GO:0005829">
    <property type="term" value="C:cytosol"/>
    <property type="evidence" value="ECO:0007669"/>
    <property type="project" value="TreeGrafter"/>
</dbReference>
<dbReference type="PROSITE" id="PS00491">
    <property type="entry name" value="PROLINE_PEPTIDASE"/>
    <property type="match status" value="1"/>
</dbReference>
<dbReference type="Proteomes" id="UP000199527">
    <property type="component" value="Unassembled WGS sequence"/>
</dbReference>
<dbReference type="Gene3D" id="3.40.350.10">
    <property type="entry name" value="Creatinase/prolidase N-terminal domain"/>
    <property type="match status" value="1"/>
</dbReference>
<keyword evidence="2 7" id="KW-0479">Metal-binding</keyword>
<feature type="domain" description="Xaa-Pro dipeptidase N-terminal" evidence="9">
    <location>
        <begin position="7"/>
        <end position="155"/>
    </location>
</feature>
<keyword evidence="4 7" id="KW-0224">Dipeptidase</keyword>
<dbReference type="NCBIfam" id="NF010133">
    <property type="entry name" value="PRK13607.1"/>
    <property type="match status" value="1"/>
</dbReference>
<keyword evidence="1 7" id="KW-0645">Protease</keyword>
<dbReference type="InterPro" id="IPR052433">
    <property type="entry name" value="X-Pro_dipept-like"/>
</dbReference>
<feature type="binding site" evidence="7">
    <location>
        <position position="419"/>
    </location>
    <ligand>
        <name>Mn(2+)</name>
        <dbReference type="ChEBI" id="CHEBI:29035"/>
        <label>2</label>
    </ligand>
</feature>
<keyword evidence="6 7" id="KW-0464">Manganese</keyword>
<dbReference type="PANTHER" id="PTHR43226">
    <property type="entry name" value="XAA-PRO AMINOPEPTIDASE 3"/>
    <property type="match status" value="1"/>
</dbReference>
<comment type="function">
    <text evidence="7">Splits dipeptides with a prolyl residue in the C-terminal position.</text>
</comment>
<dbReference type="Gene3D" id="3.90.230.10">
    <property type="entry name" value="Creatinase/methionine aminopeptidase superfamily"/>
    <property type="match status" value="1"/>
</dbReference>
<feature type="binding site" evidence="7">
    <location>
        <position position="255"/>
    </location>
    <ligand>
        <name>Mn(2+)</name>
        <dbReference type="ChEBI" id="CHEBI:29035"/>
        <label>1</label>
    </ligand>
</feature>
<comment type="similarity">
    <text evidence="7">Belongs to the peptidase M24B family. Bacterial-type prolidase subfamily.</text>
</comment>
<dbReference type="SUPFAM" id="SSF55920">
    <property type="entry name" value="Creatinase/aminopeptidase"/>
    <property type="match status" value="1"/>
</dbReference>
<dbReference type="GO" id="GO:0016795">
    <property type="term" value="F:phosphoric triester hydrolase activity"/>
    <property type="evidence" value="ECO:0007669"/>
    <property type="project" value="InterPro"/>
</dbReference>
<dbReference type="GO" id="GO:0046872">
    <property type="term" value="F:metal ion binding"/>
    <property type="evidence" value="ECO:0007669"/>
    <property type="project" value="UniProtKB-KW"/>
</dbReference>
<feature type="binding site" evidence="7">
    <location>
        <position position="255"/>
    </location>
    <ligand>
        <name>Mn(2+)</name>
        <dbReference type="ChEBI" id="CHEBI:29035"/>
        <label>2</label>
    </ligand>
</feature>
<dbReference type="GO" id="GO:0004177">
    <property type="term" value="F:aminopeptidase activity"/>
    <property type="evidence" value="ECO:0007669"/>
    <property type="project" value="TreeGrafter"/>
</dbReference>
<dbReference type="Pfam" id="PF00557">
    <property type="entry name" value="Peptidase_M24"/>
    <property type="match status" value="1"/>
</dbReference>
<dbReference type="InterPro" id="IPR029149">
    <property type="entry name" value="Creatin/AminoP/Spt16_N"/>
</dbReference>
<dbReference type="GO" id="GO:0006508">
    <property type="term" value="P:proteolysis"/>
    <property type="evidence" value="ECO:0007669"/>
    <property type="project" value="UniProtKB-KW"/>
</dbReference>
<evidence type="ECO:0000256" key="4">
    <source>
        <dbReference type="ARBA" id="ARBA00022997"/>
    </source>
</evidence>
<feature type="domain" description="Peptidase M24" evidence="8">
    <location>
        <begin position="166"/>
        <end position="425"/>
    </location>
</feature>
<evidence type="ECO:0000256" key="7">
    <source>
        <dbReference type="HAMAP-Rule" id="MF_01279"/>
    </source>
</evidence>
<dbReference type="InterPro" id="IPR000994">
    <property type="entry name" value="Pept_M24"/>
</dbReference>
<accession>A0A1G9A8V2</accession>
<evidence type="ECO:0000256" key="6">
    <source>
        <dbReference type="ARBA" id="ARBA00023211"/>
    </source>
</evidence>
<evidence type="ECO:0000259" key="8">
    <source>
        <dbReference type="Pfam" id="PF00557"/>
    </source>
</evidence>
<dbReference type="InterPro" id="IPR001131">
    <property type="entry name" value="Peptidase_M24B_aminopep-P_CS"/>
</dbReference>
<evidence type="ECO:0000313" key="11">
    <source>
        <dbReference type="Proteomes" id="UP000199527"/>
    </source>
</evidence>
<keyword evidence="5 7" id="KW-0482">Metalloprotease</keyword>
<dbReference type="GO" id="GO:0008235">
    <property type="term" value="F:metalloexopeptidase activity"/>
    <property type="evidence" value="ECO:0007669"/>
    <property type="project" value="UniProtKB-UniRule"/>
</dbReference>
<comment type="cofactor">
    <cofactor evidence="7">
        <name>Mn(2+)</name>
        <dbReference type="ChEBI" id="CHEBI:29035"/>
    </cofactor>
    <text evidence="7">Binds 2 manganese ions per subunit.</text>
</comment>
<evidence type="ECO:0000256" key="1">
    <source>
        <dbReference type="ARBA" id="ARBA00022670"/>
    </source>
</evidence>
<feature type="binding site" evidence="7">
    <location>
        <position position="244"/>
    </location>
    <ligand>
        <name>Mn(2+)</name>
        <dbReference type="ChEBI" id="CHEBI:29035"/>
        <label>2</label>
    </ligand>
</feature>
<evidence type="ECO:0000313" key="10">
    <source>
        <dbReference type="EMBL" id="SDK23769.1"/>
    </source>
</evidence>
<dbReference type="Pfam" id="PF21216">
    <property type="entry name" value="PepQ_N"/>
    <property type="match status" value="1"/>
</dbReference>